<dbReference type="AlphaFoldDB" id="A0A2V1IN75"/>
<dbReference type="SUPFAM" id="SSF52317">
    <property type="entry name" value="Class I glutamine amidotransferase-like"/>
    <property type="match status" value="1"/>
</dbReference>
<dbReference type="FunFam" id="3.40.50.880:FF:000009">
    <property type="entry name" value="Imidazole glycerol phosphate synthase subunit HisH"/>
    <property type="match status" value="1"/>
</dbReference>
<dbReference type="EMBL" id="PUEC01000005">
    <property type="protein sequence ID" value="PWB03475.1"/>
    <property type="molecule type" value="Genomic_DNA"/>
</dbReference>
<comment type="subcellular location">
    <subcellularLocation>
        <location evidence="1 12">Cytoplasm</location>
    </subcellularLocation>
</comment>
<comment type="catalytic activity">
    <reaction evidence="11 12">
        <text>L-glutamine + H2O = L-glutamate + NH4(+)</text>
        <dbReference type="Rhea" id="RHEA:15889"/>
        <dbReference type="ChEBI" id="CHEBI:15377"/>
        <dbReference type="ChEBI" id="CHEBI:28938"/>
        <dbReference type="ChEBI" id="CHEBI:29985"/>
        <dbReference type="ChEBI" id="CHEBI:58359"/>
        <dbReference type="EC" id="3.5.1.2"/>
    </reaction>
</comment>
<dbReference type="NCBIfam" id="TIGR01855">
    <property type="entry name" value="IMP_synth_hisH"/>
    <property type="match status" value="1"/>
</dbReference>
<keyword evidence="5 12" id="KW-0028">Amino-acid biosynthesis</keyword>
<dbReference type="Proteomes" id="UP000244905">
    <property type="component" value="Unassembled WGS sequence"/>
</dbReference>
<evidence type="ECO:0000256" key="6">
    <source>
        <dbReference type="ARBA" id="ARBA00022801"/>
    </source>
</evidence>
<evidence type="ECO:0000256" key="13">
    <source>
        <dbReference type="PIRSR" id="PIRSR000495-1"/>
    </source>
</evidence>
<feature type="active site" evidence="12 13">
    <location>
        <position position="177"/>
    </location>
</feature>
<dbReference type="PIRSF" id="PIRSF000495">
    <property type="entry name" value="Amidotransf_hisH"/>
    <property type="match status" value="1"/>
</dbReference>
<dbReference type="RefSeq" id="WP_107031585.1">
    <property type="nucleotide sequence ID" value="NZ_CAXHPX010000002.1"/>
</dbReference>
<comment type="caution">
    <text evidence="15">The sequence shown here is derived from an EMBL/GenBank/DDBJ whole genome shotgun (WGS) entry which is preliminary data.</text>
</comment>
<dbReference type="PROSITE" id="PS51273">
    <property type="entry name" value="GATASE_TYPE_1"/>
    <property type="match status" value="1"/>
</dbReference>
<reference evidence="16" key="1">
    <citation type="submission" date="2018-02" db="EMBL/GenBank/DDBJ databases">
        <authorList>
            <person name="Clavel T."/>
            <person name="Strowig T."/>
        </authorList>
    </citation>
    <scope>NUCLEOTIDE SEQUENCE [LARGE SCALE GENOMIC DNA]</scope>
    <source>
        <strain evidence="16">DSM 103720</strain>
    </source>
</reference>
<name>A0A2V1IN75_9BACT</name>
<sequence length="195" mass="22067">MIAIIDYEMGNLRSVENALSRLGAEWKLTSDPEEIRSASRVLLPGVGNDAEAMERLRERGLCEVIRNLRHPVLGICVGMQVMCRHSEEGDVDCLGIFDAHIRRFPEEEGLKVPHVGWNRINNLESKLLKDIGRGSYVYYVHSYYANLCPDTIATTRYGTTLFSAALKYENFYGTQFHPEKSGDIGEQILANFLKL</sequence>
<evidence type="ECO:0000256" key="12">
    <source>
        <dbReference type="HAMAP-Rule" id="MF_00278"/>
    </source>
</evidence>
<evidence type="ECO:0000256" key="9">
    <source>
        <dbReference type="ARBA" id="ARBA00023239"/>
    </source>
</evidence>
<dbReference type="InterPro" id="IPR029062">
    <property type="entry name" value="Class_I_gatase-like"/>
</dbReference>
<evidence type="ECO:0000313" key="15">
    <source>
        <dbReference type="EMBL" id="PWB03475.1"/>
    </source>
</evidence>
<evidence type="ECO:0000256" key="8">
    <source>
        <dbReference type="ARBA" id="ARBA00023102"/>
    </source>
</evidence>
<proteinExistence type="inferred from homology"/>
<dbReference type="GO" id="GO:0000105">
    <property type="term" value="P:L-histidine biosynthetic process"/>
    <property type="evidence" value="ECO:0007669"/>
    <property type="project" value="UniProtKB-UniRule"/>
</dbReference>
<dbReference type="GO" id="GO:0004359">
    <property type="term" value="F:glutaminase activity"/>
    <property type="evidence" value="ECO:0007669"/>
    <property type="project" value="UniProtKB-EC"/>
</dbReference>
<dbReference type="EC" id="3.5.1.2" evidence="12"/>
<dbReference type="InterPro" id="IPR010139">
    <property type="entry name" value="Imidazole-glycPsynth_HisH"/>
</dbReference>
<dbReference type="HAMAP" id="MF_00278">
    <property type="entry name" value="HisH"/>
    <property type="match status" value="1"/>
</dbReference>
<keyword evidence="16" id="KW-1185">Reference proteome</keyword>
<organism evidence="15 16">
    <name type="scientific">Duncaniella muris</name>
    <dbReference type="NCBI Taxonomy" id="2094150"/>
    <lineage>
        <taxon>Bacteria</taxon>
        <taxon>Pseudomonadati</taxon>
        <taxon>Bacteroidota</taxon>
        <taxon>Bacteroidia</taxon>
        <taxon>Bacteroidales</taxon>
        <taxon>Muribaculaceae</taxon>
        <taxon>Duncaniella</taxon>
    </lineage>
</organism>
<keyword evidence="8 12" id="KW-0368">Histidine biosynthesis</keyword>
<feature type="domain" description="Glutamine amidotransferase" evidence="14">
    <location>
        <begin position="4"/>
        <end position="193"/>
    </location>
</feature>
<evidence type="ECO:0000256" key="10">
    <source>
        <dbReference type="ARBA" id="ARBA00047838"/>
    </source>
</evidence>
<keyword evidence="9 12" id="KW-0456">Lyase</keyword>
<accession>A0A2V1IN75</accession>
<dbReference type="InterPro" id="IPR017926">
    <property type="entry name" value="GATASE"/>
</dbReference>
<dbReference type="GO" id="GO:0016829">
    <property type="term" value="F:lyase activity"/>
    <property type="evidence" value="ECO:0007669"/>
    <property type="project" value="UniProtKB-KW"/>
</dbReference>
<evidence type="ECO:0000256" key="2">
    <source>
        <dbReference type="ARBA" id="ARBA00005091"/>
    </source>
</evidence>
<evidence type="ECO:0000256" key="1">
    <source>
        <dbReference type="ARBA" id="ARBA00004496"/>
    </source>
</evidence>
<evidence type="ECO:0000256" key="5">
    <source>
        <dbReference type="ARBA" id="ARBA00022605"/>
    </source>
</evidence>
<dbReference type="GeneID" id="82525426"/>
<keyword evidence="6 12" id="KW-0378">Hydrolase</keyword>
<evidence type="ECO:0000313" key="16">
    <source>
        <dbReference type="Proteomes" id="UP000244905"/>
    </source>
</evidence>
<dbReference type="Gene3D" id="3.40.50.880">
    <property type="match status" value="1"/>
</dbReference>
<evidence type="ECO:0000256" key="11">
    <source>
        <dbReference type="ARBA" id="ARBA00049534"/>
    </source>
</evidence>
<protein>
    <recommendedName>
        <fullName evidence="12">Imidazole glycerol phosphate synthase subunit HisH</fullName>
        <ecNumber evidence="12">4.3.2.10</ecNumber>
    </recommendedName>
    <alternativeName>
        <fullName evidence="12">IGP synthase glutaminase subunit</fullName>
        <ecNumber evidence="12">3.5.1.2</ecNumber>
    </alternativeName>
    <alternativeName>
        <fullName evidence="12">IGP synthase subunit HisH</fullName>
    </alternativeName>
    <alternativeName>
        <fullName evidence="12">ImGP synthase subunit HisH</fullName>
        <shortName evidence="12">IGPS subunit HisH</shortName>
    </alternativeName>
</protein>
<gene>
    <name evidence="12 15" type="primary">hisH</name>
    <name evidence="15" type="ORF">C5O23_03545</name>
</gene>
<dbReference type="Pfam" id="PF00117">
    <property type="entry name" value="GATase"/>
    <property type="match status" value="1"/>
</dbReference>
<feature type="active site" evidence="12 13">
    <location>
        <position position="179"/>
    </location>
</feature>
<dbReference type="EC" id="4.3.2.10" evidence="12"/>
<evidence type="ECO:0000259" key="14">
    <source>
        <dbReference type="Pfam" id="PF00117"/>
    </source>
</evidence>
<feature type="active site" description="Nucleophile" evidence="12 13">
    <location>
        <position position="76"/>
    </location>
</feature>
<dbReference type="CDD" id="cd01748">
    <property type="entry name" value="GATase1_IGP_Synthase"/>
    <property type="match status" value="1"/>
</dbReference>
<evidence type="ECO:0000256" key="4">
    <source>
        <dbReference type="ARBA" id="ARBA00022490"/>
    </source>
</evidence>
<dbReference type="PANTHER" id="PTHR42701">
    <property type="entry name" value="IMIDAZOLE GLYCEROL PHOSPHATE SYNTHASE SUBUNIT HISH"/>
    <property type="match status" value="1"/>
</dbReference>
<comment type="subunit">
    <text evidence="3 12">Heterodimer of HisH and HisF.</text>
</comment>
<dbReference type="PROSITE" id="PS51274">
    <property type="entry name" value="GATASE_COBBQ"/>
    <property type="match status" value="1"/>
</dbReference>
<dbReference type="UniPathway" id="UPA00031">
    <property type="reaction ID" value="UER00010"/>
</dbReference>
<evidence type="ECO:0000256" key="3">
    <source>
        <dbReference type="ARBA" id="ARBA00011152"/>
    </source>
</evidence>
<evidence type="ECO:0000256" key="7">
    <source>
        <dbReference type="ARBA" id="ARBA00022962"/>
    </source>
</evidence>
<dbReference type="GO" id="GO:0005737">
    <property type="term" value="C:cytoplasm"/>
    <property type="evidence" value="ECO:0007669"/>
    <property type="project" value="UniProtKB-SubCell"/>
</dbReference>
<comment type="pathway">
    <text evidence="2 12">Amino-acid biosynthesis; L-histidine biosynthesis; L-histidine from 5-phospho-alpha-D-ribose 1-diphosphate: step 5/9.</text>
</comment>
<comment type="catalytic activity">
    <reaction evidence="10 12">
        <text>5-[(5-phospho-1-deoxy-D-ribulos-1-ylimino)methylamino]-1-(5-phospho-beta-D-ribosyl)imidazole-4-carboxamide + L-glutamine = D-erythro-1-(imidazol-4-yl)glycerol 3-phosphate + 5-amino-1-(5-phospho-beta-D-ribosyl)imidazole-4-carboxamide + L-glutamate + H(+)</text>
        <dbReference type="Rhea" id="RHEA:24793"/>
        <dbReference type="ChEBI" id="CHEBI:15378"/>
        <dbReference type="ChEBI" id="CHEBI:29985"/>
        <dbReference type="ChEBI" id="CHEBI:58278"/>
        <dbReference type="ChEBI" id="CHEBI:58359"/>
        <dbReference type="ChEBI" id="CHEBI:58475"/>
        <dbReference type="ChEBI" id="CHEBI:58525"/>
        <dbReference type="EC" id="4.3.2.10"/>
    </reaction>
</comment>
<dbReference type="GO" id="GO:0000107">
    <property type="term" value="F:imidazoleglycerol-phosphate synthase activity"/>
    <property type="evidence" value="ECO:0007669"/>
    <property type="project" value="UniProtKB-UniRule"/>
</dbReference>
<comment type="function">
    <text evidence="12">IGPS catalyzes the conversion of PRFAR and glutamine to IGP, AICAR and glutamate. The HisH subunit catalyzes the hydrolysis of glutamine to glutamate and ammonia as part of the synthesis of IGP and AICAR. The resulting ammonia molecule is channeled to the active site of HisF.</text>
</comment>
<keyword evidence="7 12" id="KW-0315">Glutamine amidotransferase</keyword>
<dbReference type="PANTHER" id="PTHR42701:SF1">
    <property type="entry name" value="IMIDAZOLE GLYCEROL PHOSPHATE SYNTHASE SUBUNIT HISH"/>
    <property type="match status" value="1"/>
</dbReference>
<keyword evidence="4 12" id="KW-0963">Cytoplasm</keyword>